<evidence type="ECO:0000313" key="8">
    <source>
        <dbReference type="EMBL" id="MDG9699869.1"/>
    </source>
</evidence>
<dbReference type="PANTHER" id="PTHR38459:SF1">
    <property type="entry name" value="PROPHAGE BACTOPRENOL-LINKED GLUCOSE TRANSLOCASE HOMOLOG"/>
    <property type="match status" value="1"/>
</dbReference>
<protein>
    <submittedName>
        <fullName evidence="8">GtrA family protein</fullName>
    </submittedName>
</protein>
<evidence type="ECO:0000256" key="3">
    <source>
        <dbReference type="ARBA" id="ARBA00022692"/>
    </source>
</evidence>
<gene>
    <name evidence="8" type="ORF">QB898_09135</name>
</gene>
<name>A0AAW6RIA8_9BURK</name>
<dbReference type="Proteomes" id="UP001237156">
    <property type="component" value="Unassembled WGS sequence"/>
</dbReference>
<evidence type="ECO:0000256" key="6">
    <source>
        <dbReference type="SAM" id="Phobius"/>
    </source>
</evidence>
<dbReference type="GO" id="GO:0000271">
    <property type="term" value="P:polysaccharide biosynthetic process"/>
    <property type="evidence" value="ECO:0007669"/>
    <property type="project" value="InterPro"/>
</dbReference>
<feature type="domain" description="GtrA/DPMS transmembrane" evidence="7">
    <location>
        <begin position="15"/>
        <end position="137"/>
    </location>
</feature>
<keyword evidence="4 6" id="KW-1133">Transmembrane helix</keyword>
<comment type="caution">
    <text evidence="8">The sequence shown here is derived from an EMBL/GenBank/DDBJ whole genome shotgun (WGS) entry which is preliminary data.</text>
</comment>
<evidence type="ECO:0000256" key="1">
    <source>
        <dbReference type="ARBA" id="ARBA00004141"/>
    </source>
</evidence>
<evidence type="ECO:0000259" key="7">
    <source>
        <dbReference type="Pfam" id="PF04138"/>
    </source>
</evidence>
<accession>A0AAW6RIA8</accession>
<keyword evidence="9" id="KW-1185">Reference proteome</keyword>
<comment type="subcellular location">
    <subcellularLocation>
        <location evidence="1">Membrane</location>
        <topology evidence="1">Multi-pass membrane protein</topology>
    </subcellularLocation>
</comment>
<dbReference type="Pfam" id="PF04138">
    <property type="entry name" value="GtrA_DPMS_TM"/>
    <property type="match status" value="1"/>
</dbReference>
<feature type="transmembrane region" description="Helical" evidence="6">
    <location>
        <begin position="83"/>
        <end position="103"/>
    </location>
</feature>
<organism evidence="8 9">
    <name type="scientific">Ottowia cancrivicina</name>
    <dbReference type="NCBI Taxonomy" id="3040346"/>
    <lineage>
        <taxon>Bacteria</taxon>
        <taxon>Pseudomonadati</taxon>
        <taxon>Pseudomonadota</taxon>
        <taxon>Betaproteobacteria</taxon>
        <taxon>Burkholderiales</taxon>
        <taxon>Comamonadaceae</taxon>
        <taxon>Ottowia</taxon>
    </lineage>
</organism>
<proteinExistence type="inferred from homology"/>
<sequence length="147" mass="15570">MSAAMNAAARQAGCFALVGAAAAATHFAALVLLVRAGLAPQWGNVGAFAVAFAVSFAGHYRFTFRQTRADANAGARGRWLASLWRWLASSLCGFALNHALFLAGLRLLGPAAYQAAWLAATALVTLATFALGKFWAFRHETHHPQRG</sequence>
<dbReference type="InterPro" id="IPR051401">
    <property type="entry name" value="GtrA_CellWall_Glycosyl"/>
</dbReference>
<dbReference type="InterPro" id="IPR007267">
    <property type="entry name" value="GtrA_DPMS_TM"/>
</dbReference>
<dbReference type="EMBL" id="JARVII010000018">
    <property type="protein sequence ID" value="MDG9699869.1"/>
    <property type="molecule type" value="Genomic_DNA"/>
</dbReference>
<feature type="transmembrane region" description="Helical" evidence="6">
    <location>
        <begin position="42"/>
        <end position="62"/>
    </location>
</feature>
<evidence type="ECO:0000256" key="5">
    <source>
        <dbReference type="ARBA" id="ARBA00023136"/>
    </source>
</evidence>
<evidence type="ECO:0000256" key="4">
    <source>
        <dbReference type="ARBA" id="ARBA00022989"/>
    </source>
</evidence>
<dbReference type="PANTHER" id="PTHR38459">
    <property type="entry name" value="PROPHAGE BACTOPRENOL-LINKED GLUCOSE TRANSLOCASE HOMOLOG"/>
    <property type="match status" value="1"/>
</dbReference>
<feature type="transmembrane region" description="Helical" evidence="6">
    <location>
        <begin position="115"/>
        <end position="136"/>
    </location>
</feature>
<keyword evidence="3 6" id="KW-0812">Transmembrane</keyword>
<comment type="similarity">
    <text evidence="2">Belongs to the GtrA family.</text>
</comment>
<dbReference type="AlphaFoldDB" id="A0AAW6RIA8"/>
<feature type="transmembrane region" description="Helical" evidence="6">
    <location>
        <begin position="12"/>
        <end position="36"/>
    </location>
</feature>
<dbReference type="GO" id="GO:0005886">
    <property type="term" value="C:plasma membrane"/>
    <property type="evidence" value="ECO:0007669"/>
    <property type="project" value="TreeGrafter"/>
</dbReference>
<keyword evidence="5 6" id="KW-0472">Membrane</keyword>
<evidence type="ECO:0000256" key="2">
    <source>
        <dbReference type="ARBA" id="ARBA00009399"/>
    </source>
</evidence>
<dbReference type="RefSeq" id="WP_279524694.1">
    <property type="nucleotide sequence ID" value="NZ_JARVII010000018.1"/>
</dbReference>
<evidence type="ECO:0000313" key="9">
    <source>
        <dbReference type="Proteomes" id="UP001237156"/>
    </source>
</evidence>
<reference evidence="8 9" key="1">
    <citation type="submission" date="2023-04" db="EMBL/GenBank/DDBJ databases">
        <title>Ottowia paracancer sp. nov., isolated from human stomach.</title>
        <authorList>
            <person name="Song Y."/>
        </authorList>
    </citation>
    <scope>NUCLEOTIDE SEQUENCE [LARGE SCALE GENOMIC DNA]</scope>
    <source>
        <strain evidence="8 9">10c7w1</strain>
    </source>
</reference>